<evidence type="ECO:0000259" key="3">
    <source>
        <dbReference type="Pfam" id="PF03572"/>
    </source>
</evidence>
<feature type="domain" description="Tail specific protease" evidence="3">
    <location>
        <begin position="369"/>
        <end position="578"/>
    </location>
</feature>
<protein>
    <submittedName>
        <fullName evidence="5">Peptidase S41 family protein</fullName>
    </submittedName>
</protein>
<gene>
    <name evidence="5" type="ORF">B0J12DRAFT_607595</name>
</gene>
<feature type="domain" description="CPAF-like PDZ" evidence="4">
    <location>
        <begin position="161"/>
        <end position="280"/>
    </location>
</feature>
<dbReference type="Proteomes" id="UP000774617">
    <property type="component" value="Unassembled WGS sequence"/>
</dbReference>
<dbReference type="InterPro" id="IPR029045">
    <property type="entry name" value="ClpP/crotonase-like_dom_sf"/>
</dbReference>
<feature type="signal peptide" evidence="2">
    <location>
        <begin position="1"/>
        <end position="19"/>
    </location>
</feature>
<accession>A0ABQ8G104</accession>
<name>A0ABQ8G104_9PEZI</name>
<evidence type="ECO:0000256" key="1">
    <source>
        <dbReference type="SAM" id="MobiDB-lite"/>
    </source>
</evidence>
<proteinExistence type="predicted"/>
<dbReference type="EMBL" id="JAGTJR010000036">
    <property type="protein sequence ID" value="KAH7036326.1"/>
    <property type="molecule type" value="Genomic_DNA"/>
</dbReference>
<comment type="caution">
    <text evidence="5">The sequence shown here is derived from an EMBL/GenBank/DDBJ whole genome shotgun (WGS) entry which is preliminary data.</text>
</comment>
<organism evidence="5 6">
    <name type="scientific">Macrophomina phaseolina</name>
    <dbReference type="NCBI Taxonomy" id="35725"/>
    <lineage>
        <taxon>Eukaryota</taxon>
        <taxon>Fungi</taxon>
        <taxon>Dikarya</taxon>
        <taxon>Ascomycota</taxon>
        <taxon>Pezizomycotina</taxon>
        <taxon>Dothideomycetes</taxon>
        <taxon>Dothideomycetes incertae sedis</taxon>
        <taxon>Botryosphaeriales</taxon>
        <taxon>Botryosphaeriaceae</taxon>
        <taxon>Macrophomina</taxon>
    </lineage>
</organism>
<dbReference type="InterPro" id="IPR005151">
    <property type="entry name" value="Tail-specific_protease"/>
</dbReference>
<keyword evidence="2" id="KW-0732">Signal</keyword>
<dbReference type="SUPFAM" id="SSF52096">
    <property type="entry name" value="ClpP/crotonase"/>
    <property type="match status" value="1"/>
</dbReference>
<reference evidence="5 6" key="1">
    <citation type="journal article" date="2021" name="Nat. Commun.">
        <title>Genetic determinants of endophytism in the Arabidopsis root mycobiome.</title>
        <authorList>
            <person name="Mesny F."/>
            <person name="Miyauchi S."/>
            <person name="Thiergart T."/>
            <person name="Pickel B."/>
            <person name="Atanasova L."/>
            <person name="Karlsson M."/>
            <person name="Huettel B."/>
            <person name="Barry K.W."/>
            <person name="Haridas S."/>
            <person name="Chen C."/>
            <person name="Bauer D."/>
            <person name="Andreopoulos W."/>
            <person name="Pangilinan J."/>
            <person name="LaButti K."/>
            <person name="Riley R."/>
            <person name="Lipzen A."/>
            <person name="Clum A."/>
            <person name="Drula E."/>
            <person name="Henrissat B."/>
            <person name="Kohler A."/>
            <person name="Grigoriev I.V."/>
            <person name="Martin F.M."/>
            <person name="Hacquard S."/>
        </authorList>
    </citation>
    <scope>NUCLEOTIDE SEQUENCE [LARGE SCALE GENOMIC DNA]</scope>
    <source>
        <strain evidence="5 6">MPI-SDFR-AT-0080</strain>
    </source>
</reference>
<evidence type="ECO:0000259" key="4">
    <source>
        <dbReference type="Pfam" id="PF23658"/>
    </source>
</evidence>
<dbReference type="Pfam" id="PF03572">
    <property type="entry name" value="Peptidase_S41"/>
    <property type="match status" value="1"/>
</dbReference>
<sequence length="857" mass="93673">MAFISLPALLCLLAALSSAARIPHRARQDSSDALSSNDTPDPNICGEIIDSVNQGYSLFWASDAYDCLASVPFNDAVALRFIDYYNTTMQFQSTLAYLKDPPEGYQQPGVDFARGIQEIKDNVVSGYYKNQYAFEADLQHLIYSLHDDHVSLSAGILSAFSFGSPWDIVSASPDSKSLLQVYIQDDILKSREEGWTPSPVVSINGEDVVEYLTKFAALNSVGMVEPHADWNQLMSGPAKDIQGYSNIFSGEATFYPGDALNFTFANGSSLETWWLAVYNNVEYTGPLTTGGDFYNYFVLGLLPASYDPDNTPAAFNFNTSATNSTEPDTKSWYETSSKAYPDDPVIVQKDLSIQGGGVITGYFLDDNSTGVLSIPSFSQIGWDIGNFSESISDFITQAQDAGISRVIIDLQQNYGGQAELAFVTFKQFFPDLYPFAGSRRRSHELANVLGSAITGFWNSLSLEDESQQARKYQEIADEWVVTPRLNAETGKNFTSWSEYFGPRAYKGDNFSLTERYDLANVMFDQAAFDGWMPSAYTEEYKSEAPQPTPWQPKDVVILTDGTCSSTCSLFMEMMTHDAGVRTVTVGGRPSTGPMQAASGNRGARSYSTDDLDSDFERASENSETAAAVLPNRSVESIYTNYAGFNLRDQVRANDTEPLQFKYLAADCRIYYTVASVYNMTRLWQDAASAMWDDRSLCVTDSTGYAAGANGTASKRPPASTAPVAQLSALQYGVDPNKQETGALPDSVKPAGRQTTTKICNPDQGTAACDGDGHCEAVPITCPSRRLGADPVSFLQYVCVTTCLANSCANKNDYCLPVDSSRQTTASTSGSSRRNPRNNFKIVWRGFCVPPGSAKLGC</sequence>
<evidence type="ECO:0000256" key="2">
    <source>
        <dbReference type="SAM" id="SignalP"/>
    </source>
</evidence>
<evidence type="ECO:0000313" key="5">
    <source>
        <dbReference type="EMBL" id="KAH7036326.1"/>
    </source>
</evidence>
<dbReference type="PANTHER" id="PTHR37049:SF5">
    <property type="entry name" value="TAIL SPECIFIC PROTEASE DOMAIN-CONTAINING PROTEIN"/>
    <property type="match status" value="1"/>
</dbReference>
<evidence type="ECO:0000313" key="6">
    <source>
        <dbReference type="Proteomes" id="UP000774617"/>
    </source>
</evidence>
<dbReference type="InterPro" id="IPR052766">
    <property type="entry name" value="S41A_metabolite_peptidase"/>
</dbReference>
<dbReference type="Pfam" id="PF23658">
    <property type="entry name" value="PDZ_CPAF_rel"/>
    <property type="match status" value="1"/>
</dbReference>
<dbReference type="Gene3D" id="3.90.226.10">
    <property type="entry name" value="2-enoyl-CoA Hydratase, Chain A, domain 1"/>
    <property type="match status" value="1"/>
</dbReference>
<dbReference type="PANTHER" id="PTHR37049">
    <property type="entry name" value="PEPTIDASE S41 FAMILY PROTEIN"/>
    <property type="match status" value="1"/>
</dbReference>
<keyword evidence="6" id="KW-1185">Reference proteome</keyword>
<feature type="region of interest" description="Disordered" evidence="1">
    <location>
        <begin position="586"/>
        <end position="609"/>
    </location>
</feature>
<feature type="chain" id="PRO_5047442881" evidence="2">
    <location>
        <begin position="20"/>
        <end position="857"/>
    </location>
</feature>
<dbReference type="InterPro" id="IPR056186">
    <property type="entry name" value="PDZ_CPAF-rel"/>
</dbReference>